<keyword evidence="13" id="KW-0443">Lipid metabolism</keyword>
<dbReference type="InterPro" id="IPR005481">
    <property type="entry name" value="BC-like_N"/>
</dbReference>
<comment type="function">
    <text evidence="1 13">This protein is a component of the acetyl coenzyme A carboxylase complex; first, biotin carboxylase catalyzes the carboxylation of the carrier protein and then the transcarboxylase transfers the carboxyl group to form malonyl-CoA.</text>
</comment>
<evidence type="ECO:0000256" key="10">
    <source>
        <dbReference type="ARBA" id="ARBA00023267"/>
    </source>
</evidence>
<dbReference type="Pfam" id="PF00289">
    <property type="entry name" value="Biotin_carb_N"/>
    <property type="match status" value="1"/>
</dbReference>
<evidence type="ECO:0000256" key="5">
    <source>
        <dbReference type="ARBA" id="ARBA00022598"/>
    </source>
</evidence>
<dbReference type="RefSeq" id="WP_165105142.1">
    <property type="nucleotide sequence ID" value="NZ_JAAKYA010000004.1"/>
</dbReference>
<evidence type="ECO:0000256" key="11">
    <source>
        <dbReference type="ARBA" id="ARBA00048600"/>
    </source>
</evidence>
<dbReference type="SUPFAM" id="SSF51246">
    <property type="entry name" value="Rudiment single hybrid motif"/>
    <property type="match status" value="1"/>
</dbReference>
<keyword evidence="10 13" id="KW-0092">Biotin</keyword>
<dbReference type="EC" id="6.3.4.14" evidence="4 13"/>
<evidence type="ECO:0000256" key="4">
    <source>
        <dbReference type="ARBA" id="ARBA00013263"/>
    </source>
</evidence>
<reference evidence="16 17" key="1">
    <citation type="submission" date="2020-02" db="EMBL/GenBank/DDBJ databases">
        <title>Draft genome sequence of Limisphaera ngatamarikiensis NGM72.4T, a thermophilic Verrucomicrobia grouped in subdivision 3.</title>
        <authorList>
            <person name="Carere C.R."/>
            <person name="Steen J."/>
            <person name="Hugenholtz P."/>
            <person name="Stott M.B."/>
        </authorList>
    </citation>
    <scope>NUCLEOTIDE SEQUENCE [LARGE SCALE GENOMIC DNA]</scope>
    <source>
        <strain evidence="16 17">NGM72.4</strain>
    </source>
</reference>
<evidence type="ECO:0000256" key="9">
    <source>
        <dbReference type="ARBA" id="ARBA00022842"/>
    </source>
</evidence>
<organism evidence="16 17">
    <name type="scientific">Limisphaera ngatamarikiensis</name>
    <dbReference type="NCBI Taxonomy" id="1324935"/>
    <lineage>
        <taxon>Bacteria</taxon>
        <taxon>Pseudomonadati</taxon>
        <taxon>Verrucomicrobiota</taxon>
        <taxon>Verrucomicrobiia</taxon>
        <taxon>Limisphaerales</taxon>
        <taxon>Limisphaeraceae</taxon>
        <taxon>Limisphaera</taxon>
    </lineage>
</organism>
<keyword evidence="13" id="KW-0444">Lipid biosynthesis</keyword>
<evidence type="ECO:0000256" key="7">
    <source>
        <dbReference type="ARBA" id="ARBA00022741"/>
    </source>
</evidence>
<keyword evidence="8 12" id="KW-0067">ATP-binding</keyword>
<dbReference type="UniPathway" id="UPA00655">
    <property type="reaction ID" value="UER00711"/>
</dbReference>
<dbReference type="GO" id="GO:0004075">
    <property type="term" value="F:biotin carboxylase activity"/>
    <property type="evidence" value="ECO:0007669"/>
    <property type="project" value="UniProtKB-EC"/>
</dbReference>
<dbReference type="NCBIfam" id="NF006367">
    <property type="entry name" value="PRK08591.1"/>
    <property type="match status" value="1"/>
</dbReference>
<evidence type="ECO:0000256" key="1">
    <source>
        <dbReference type="ARBA" id="ARBA00003761"/>
    </source>
</evidence>
<dbReference type="InterPro" id="IPR051602">
    <property type="entry name" value="ACC_Biotin_Carboxylase"/>
</dbReference>
<evidence type="ECO:0000256" key="13">
    <source>
        <dbReference type="RuleBase" id="RU365063"/>
    </source>
</evidence>
<dbReference type="PANTHER" id="PTHR48095:SF2">
    <property type="entry name" value="BIOTIN CARBOXYLASE, CHLOROPLASTIC"/>
    <property type="match status" value="1"/>
</dbReference>
<feature type="domain" description="ATP-grasp" evidence="14">
    <location>
        <begin position="120"/>
        <end position="320"/>
    </location>
</feature>
<dbReference type="SMART" id="SM00878">
    <property type="entry name" value="Biotin_carb_C"/>
    <property type="match status" value="1"/>
</dbReference>
<keyword evidence="9" id="KW-0460">Magnesium</keyword>
<evidence type="ECO:0000313" key="16">
    <source>
        <dbReference type="EMBL" id="NGO37914.1"/>
    </source>
</evidence>
<dbReference type="Pfam" id="PF02785">
    <property type="entry name" value="Biotin_carb_C"/>
    <property type="match status" value="1"/>
</dbReference>
<dbReference type="PROSITE" id="PS50975">
    <property type="entry name" value="ATP_GRASP"/>
    <property type="match status" value="1"/>
</dbReference>
<dbReference type="GO" id="GO:0006633">
    <property type="term" value="P:fatty acid biosynthetic process"/>
    <property type="evidence" value="ECO:0007669"/>
    <property type="project" value="UniProtKB-KW"/>
</dbReference>
<name>A0A6M1RR49_9BACT</name>
<dbReference type="AlphaFoldDB" id="A0A6M1RR49"/>
<keyword evidence="5 13" id="KW-0436">Ligase</keyword>
<dbReference type="GO" id="GO:0005524">
    <property type="term" value="F:ATP binding"/>
    <property type="evidence" value="ECO:0007669"/>
    <property type="project" value="UniProtKB-UniRule"/>
</dbReference>
<comment type="catalytic activity">
    <reaction evidence="11 13">
        <text>N(6)-biotinyl-L-lysyl-[protein] + hydrogencarbonate + ATP = N(6)-carboxybiotinyl-L-lysyl-[protein] + ADP + phosphate + H(+)</text>
        <dbReference type="Rhea" id="RHEA:13501"/>
        <dbReference type="Rhea" id="RHEA-COMP:10505"/>
        <dbReference type="Rhea" id="RHEA-COMP:10506"/>
        <dbReference type="ChEBI" id="CHEBI:15378"/>
        <dbReference type="ChEBI" id="CHEBI:17544"/>
        <dbReference type="ChEBI" id="CHEBI:30616"/>
        <dbReference type="ChEBI" id="CHEBI:43474"/>
        <dbReference type="ChEBI" id="CHEBI:83144"/>
        <dbReference type="ChEBI" id="CHEBI:83145"/>
        <dbReference type="ChEBI" id="CHEBI:456216"/>
        <dbReference type="EC" id="6.3.4.14"/>
    </reaction>
</comment>
<dbReference type="InterPro" id="IPR005479">
    <property type="entry name" value="CPAse_ATP-bd"/>
</dbReference>
<dbReference type="PROSITE" id="PS50979">
    <property type="entry name" value="BC"/>
    <property type="match status" value="1"/>
</dbReference>
<dbReference type="SUPFAM" id="SSF52440">
    <property type="entry name" value="PreATP-grasp domain"/>
    <property type="match status" value="1"/>
</dbReference>
<evidence type="ECO:0000256" key="12">
    <source>
        <dbReference type="PROSITE-ProRule" id="PRU00409"/>
    </source>
</evidence>
<dbReference type="InterPro" id="IPR004549">
    <property type="entry name" value="Acetyl_CoA_COase_biotin_COase"/>
</dbReference>
<evidence type="ECO:0000256" key="6">
    <source>
        <dbReference type="ARBA" id="ARBA00022723"/>
    </source>
</evidence>
<dbReference type="InterPro" id="IPR005482">
    <property type="entry name" value="Biotin_COase_C"/>
</dbReference>
<dbReference type="EMBL" id="JAAKYA010000004">
    <property type="protein sequence ID" value="NGO37914.1"/>
    <property type="molecule type" value="Genomic_DNA"/>
</dbReference>
<keyword evidence="13" id="KW-0275">Fatty acid biosynthesis</keyword>
<dbReference type="InterPro" id="IPR011054">
    <property type="entry name" value="Rudment_hybrid_motif"/>
</dbReference>
<evidence type="ECO:0000259" key="14">
    <source>
        <dbReference type="PROSITE" id="PS50975"/>
    </source>
</evidence>
<dbReference type="Proteomes" id="UP000477311">
    <property type="component" value="Unassembled WGS sequence"/>
</dbReference>
<dbReference type="FunFam" id="3.40.50.20:FF:000010">
    <property type="entry name" value="Propionyl-CoA carboxylase subunit alpha"/>
    <property type="match status" value="1"/>
</dbReference>
<keyword evidence="7 12" id="KW-0547">Nucleotide-binding</keyword>
<dbReference type="Pfam" id="PF02786">
    <property type="entry name" value="CPSase_L_D2"/>
    <property type="match status" value="1"/>
</dbReference>
<evidence type="ECO:0000256" key="8">
    <source>
        <dbReference type="ARBA" id="ARBA00022840"/>
    </source>
</evidence>
<dbReference type="NCBIfam" id="TIGR00514">
    <property type="entry name" value="accC"/>
    <property type="match status" value="1"/>
</dbReference>
<dbReference type="InterPro" id="IPR011764">
    <property type="entry name" value="Biotin_carboxylation_dom"/>
</dbReference>
<dbReference type="InterPro" id="IPR011761">
    <property type="entry name" value="ATP-grasp"/>
</dbReference>
<dbReference type="PANTHER" id="PTHR48095">
    <property type="entry name" value="PYRUVATE CARBOXYLASE SUBUNIT A"/>
    <property type="match status" value="1"/>
</dbReference>
<evidence type="ECO:0000259" key="15">
    <source>
        <dbReference type="PROSITE" id="PS50979"/>
    </source>
</evidence>
<dbReference type="InterPro" id="IPR016185">
    <property type="entry name" value="PreATP-grasp_dom_sf"/>
</dbReference>
<comment type="caution">
    <text evidence="16">The sequence shown here is derived from an EMBL/GenBank/DDBJ whole genome shotgun (WGS) entry which is preliminary data.</text>
</comment>
<evidence type="ECO:0000256" key="3">
    <source>
        <dbReference type="ARBA" id="ARBA00011750"/>
    </source>
</evidence>
<keyword evidence="13" id="KW-0276">Fatty acid metabolism</keyword>
<proteinExistence type="predicted"/>
<feature type="domain" description="Biotin carboxylation" evidence="15">
    <location>
        <begin position="1"/>
        <end position="449"/>
    </location>
</feature>
<dbReference type="SUPFAM" id="SSF56059">
    <property type="entry name" value="Glutathione synthetase ATP-binding domain-like"/>
    <property type="match status" value="1"/>
</dbReference>
<comment type="subunit">
    <text evidence="3 13">Acetyl-CoA carboxylase is a heterohexamer of biotin carboxyl carrier protein, biotin carboxylase and the two subunits of carboxyl transferase in a 2:2 complex.</text>
</comment>
<accession>A0A6M1RR49</accession>
<evidence type="ECO:0000313" key="17">
    <source>
        <dbReference type="Proteomes" id="UP000477311"/>
    </source>
</evidence>
<sequence length="460" mass="51296">MFEKILIANRGEIAVRIIRACKELNIRTVAVYSEADANSMHVQLADEAVCIGPAPASESYLRIDRIISAAEITDVDAIHPGYGFLSENPHFADVCESCNIRFIGPSAQAMSALEDKAVSRALAKKAGVPVPPGSDGPVETEQEAIEVARRIGYPVMIKAVAGGGGRGMRVAHNDVSLVKGYHTCRTEAEKAFGNSGVYIEKYIENPHHIEFQILADRHGHIIHLGERDCSIQRRNQKLIEETPSPLIETRFKKLREKMGRAAIKIAEAARYTNAGTVEFIVDNQGNFYFLEMNKRIQVEHPVTEEVTGIDLVQQQILLAMGEPLRIKQSDVHIRGHALECRINAEDPFDDFKPSPGRVEMYYQPGGRGVRVDSHVYAGYTIPPYYDSMIAKLITHGRDRSEAISRMIRALGEYYITGIKTTIGLQQAILQDPNFRKGVYDTGFIERLLGRARRELVEERA</sequence>
<protein>
    <recommendedName>
        <fullName evidence="4 13">Biotin carboxylase</fullName>
        <ecNumber evidence="4 13">6.3.4.14</ecNumber>
    </recommendedName>
    <alternativeName>
        <fullName evidence="13">Acetyl-coenzyme A carboxylase biotin carboxylase subunit A</fullName>
    </alternativeName>
</protein>
<keyword evidence="6" id="KW-0479">Metal-binding</keyword>
<dbReference type="GO" id="GO:0046872">
    <property type="term" value="F:metal ion binding"/>
    <property type="evidence" value="ECO:0007669"/>
    <property type="project" value="UniProtKB-KW"/>
</dbReference>
<dbReference type="Gene3D" id="3.30.470.20">
    <property type="entry name" value="ATP-grasp fold, B domain"/>
    <property type="match status" value="1"/>
</dbReference>
<dbReference type="FunFam" id="3.30.1490.20:FF:000018">
    <property type="entry name" value="Biotin carboxylase"/>
    <property type="match status" value="1"/>
</dbReference>
<comment type="pathway">
    <text evidence="2 13">Lipid metabolism; malonyl-CoA biosynthesis; malonyl-CoA from acetyl-CoA: step 1/1.</text>
</comment>
<gene>
    <name evidence="16" type="primary">accC</name>
    <name evidence="16" type="ORF">G4L39_00645</name>
</gene>
<evidence type="ECO:0000256" key="2">
    <source>
        <dbReference type="ARBA" id="ARBA00004956"/>
    </source>
</evidence>
<dbReference type="GO" id="GO:2001295">
    <property type="term" value="P:malonyl-CoA biosynthetic process"/>
    <property type="evidence" value="ECO:0007669"/>
    <property type="project" value="UniProtKB-UniPathway"/>
</dbReference>
<keyword evidence="17" id="KW-1185">Reference proteome</keyword>